<protein>
    <submittedName>
        <fullName evidence="2">Uncharacterized protein</fullName>
    </submittedName>
</protein>
<keyword evidence="3" id="KW-1185">Reference proteome</keyword>
<dbReference type="Proteomes" id="UP001341840">
    <property type="component" value="Unassembled WGS sequence"/>
</dbReference>
<proteinExistence type="predicted"/>
<name>A0ABU6YCQ1_9FABA</name>
<feature type="region of interest" description="Disordered" evidence="1">
    <location>
        <begin position="37"/>
        <end position="57"/>
    </location>
</feature>
<gene>
    <name evidence="2" type="ORF">PIB30_042775</name>
</gene>
<evidence type="ECO:0000256" key="1">
    <source>
        <dbReference type="SAM" id="MobiDB-lite"/>
    </source>
</evidence>
<reference evidence="2 3" key="1">
    <citation type="journal article" date="2023" name="Plants (Basel)">
        <title>Bridging the Gap: Combining Genomics and Transcriptomics Approaches to Understand Stylosanthes scabra, an Orphan Legume from the Brazilian Caatinga.</title>
        <authorList>
            <person name="Ferreira-Neto J.R.C."/>
            <person name="da Silva M.D."/>
            <person name="Binneck E."/>
            <person name="de Melo N.F."/>
            <person name="da Silva R.H."/>
            <person name="de Melo A.L.T.M."/>
            <person name="Pandolfi V."/>
            <person name="Bustamante F.O."/>
            <person name="Brasileiro-Vidal A.C."/>
            <person name="Benko-Iseppon A.M."/>
        </authorList>
    </citation>
    <scope>NUCLEOTIDE SEQUENCE [LARGE SCALE GENOMIC DNA]</scope>
    <source>
        <tissue evidence="2">Leaves</tissue>
    </source>
</reference>
<organism evidence="2 3">
    <name type="scientific">Stylosanthes scabra</name>
    <dbReference type="NCBI Taxonomy" id="79078"/>
    <lineage>
        <taxon>Eukaryota</taxon>
        <taxon>Viridiplantae</taxon>
        <taxon>Streptophyta</taxon>
        <taxon>Embryophyta</taxon>
        <taxon>Tracheophyta</taxon>
        <taxon>Spermatophyta</taxon>
        <taxon>Magnoliopsida</taxon>
        <taxon>eudicotyledons</taxon>
        <taxon>Gunneridae</taxon>
        <taxon>Pentapetalae</taxon>
        <taxon>rosids</taxon>
        <taxon>fabids</taxon>
        <taxon>Fabales</taxon>
        <taxon>Fabaceae</taxon>
        <taxon>Papilionoideae</taxon>
        <taxon>50 kb inversion clade</taxon>
        <taxon>dalbergioids sensu lato</taxon>
        <taxon>Dalbergieae</taxon>
        <taxon>Pterocarpus clade</taxon>
        <taxon>Stylosanthes</taxon>
    </lineage>
</organism>
<comment type="caution">
    <text evidence="2">The sequence shown here is derived from an EMBL/GenBank/DDBJ whole genome shotgun (WGS) entry which is preliminary data.</text>
</comment>
<sequence length="127" mass="15292">MKGWKRRRGTGLEQTRASWLVLELELARADIQSTGDVAEHRRRRGTEAMQQTRQMAERRRRVQLENTDIDWKGEWQTTKDKVRHPTLAFWGIFFLEEKLADFRFGPTERFLAGSSIQLRFLIKWFYY</sequence>
<evidence type="ECO:0000313" key="2">
    <source>
        <dbReference type="EMBL" id="MED6208187.1"/>
    </source>
</evidence>
<dbReference type="EMBL" id="JASCZI010241901">
    <property type="protein sequence ID" value="MED6208187.1"/>
    <property type="molecule type" value="Genomic_DNA"/>
</dbReference>
<evidence type="ECO:0000313" key="3">
    <source>
        <dbReference type="Proteomes" id="UP001341840"/>
    </source>
</evidence>
<accession>A0ABU6YCQ1</accession>